<dbReference type="SUPFAM" id="SSF47473">
    <property type="entry name" value="EF-hand"/>
    <property type="match status" value="1"/>
</dbReference>
<dbReference type="Pfam" id="PF02815">
    <property type="entry name" value="MIR"/>
    <property type="match status" value="1"/>
</dbReference>
<feature type="domain" description="MIR" evidence="19">
    <location>
        <begin position="81"/>
        <end position="136"/>
    </location>
</feature>
<evidence type="ECO:0000256" key="4">
    <source>
        <dbReference type="ARBA" id="ARBA00022673"/>
    </source>
</evidence>
<feature type="domain" description="B30.2/SPRY" evidence="17">
    <location>
        <begin position="996"/>
        <end position="1193"/>
    </location>
</feature>
<reference evidence="20" key="1">
    <citation type="submission" date="2020-10" db="EMBL/GenBank/DDBJ databases">
        <title>Catharus ustulatus (Swainson's thrush) genome, bCatUst1, primary haplotype v2.</title>
        <authorList>
            <person name="Delmore K."/>
            <person name="Vafadar M."/>
            <person name="Formenti G."/>
            <person name="Chow W."/>
            <person name="Pelan S."/>
            <person name="Howe K."/>
            <person name="Rhie A."/>
            <person name="Mountcastle J."/>
            <person name="Haase B."/>
            <person name="Fedrigo O."/>
            <person name="Jarvis E.D."/>
        </authorList>
    </citation>
    <scope>NUCLEOTIDE SEQUENCE [LARGE SCALE GENOMIC DNA]</scope>
</reference>
<dbReference type="PANTHER" id="PTHR46399:SF7">
    <property type="entry name" value="RYANODINE RECEPTOR 2"/>
    <property type="match status" value="1"/>
</dbReference>
<dbReference type="InterPro" id="IPR005821">
    <property type="entry name" value="Ion_trans_dom"/>
</dbReference>
<comment type="catalytic activity">
    <reaction evidence="14">
        <text>Ca(2+)(in) = Ca(2+)(out)</text>
        <dbReference type="Rhea" id="RHEA:29671"/>
        <dbReference type="ChEBI" id="CHEBI:29108"/>
    </reaction>
</comment>
<dbReference type="Gene3D" id="1.25.10.30">
    <property type="entry name" value="IP3 receptor type 1 binding core, RIH domain"/>
    <property type="match status" value="1"/>
</dbReference>
<feature type="domain" description="MIR" evidence="19">
    <location>
        <begin position="322"/>
        <end position="379"/>
    </location>
</feature>
<dbReference type="GO" id="GO:0005516">
    <property type="term" value="F:calmodulin binding"/>
    <property type="evidence" value="ECO:0007669"/>
    <property type="project" value="UniProtKB-KW"/>
</dbReference>
<evidence type="ECO:0000313" key="21">
    <source>
        <dbReference type="Proteomes" id="UP000694563"/>
    </source>
</evidence>
<dbReference type="InterPro" id="IPR043136">
    <property type="entry name" value="B30.2/SPRY_sf"/>
</dbReference>
<dbReference type="InterPro" id="IPR036300">
    <property type="entry name" value="MIR_dom_sf"/>
</dbReference>
<dbReference type="InterPro" id="IPR000699">
    <property type="entry name" value="RIH_dom"/>
</dbReference>
<dbReference type="Pfam" id="PF01365">
    <property type="entry name" value="RYDR_ITPR"/>
    <property type="match status" value="2"/>
</dbReference>
<dbReference type="CDD" id="cd12877">
    <property type="entry name" value="SPRY1_RyR"/>
    <property type="match status" value="1"/>
</dbReference>
<dbReference type="Gene3D" id="2.60.120.920">
    <property type="match status" value="3"/>
</dbReference>
<dbReference type="GO" id="GO:0030018">
    <property type="term" value="C:Z disc"/>
    <property type="evidence" value="ECO:0007669"/>
    <property type="project" value="TreeGrafter"/>
</dbReference>
<keyword evidence="9 16" id="KW-1133">Transmembrane helix</keyword>
<keyword evidence="8" id="KW-0703">Sarcoplasmic reticulum</keyword>
<feature type="region of interest" description="Disordered" evidence="15">
    <location>
        <begin position="4381"/>
        <end position="4423"/>
    </location>
</feature>
<dbReference type="Proteomes" id="UP000694563">
    <property type="component" value="Chromosome 3"/>
</dbReference>
<feature type="transmembrane region" description="Helical" evidence="16">
    <location>
        <begin position="4803"/>
        <end position="4826"/>
    </location>
</feature>
<dbReference type="PROSITE" id="PS50919">
    <property type="entry name" value="MIR"/>
    <property type="match status" value="4"/>
</dbReference>
<dbReference type="InterPro" id="IPR002048">
    <property type="entry name" value="EF_hand_dom"/>
</dbReference>
<evidence type="ECO:0000256" key="7">
    <source>
        <dbReference type="ARBA" id="ARBA00022837"/>
    </source>
</evidence>
<dbReference type="Ensembl" id="ENSCUST00005026342.1">
    <property type="protein sequence ID" value="ENSCUSP00005025436.1"/>
    <property type="gene ID" value="ENSCUSG00005010581.1"/>
</dbReference>
<feature type="transmembrane region" description="Helical" evidence="16">
    <location>
        <begin position="4237"/>
        <end position="4255"/>
    </location>
</feature>
<dbReference type="GO" id="GO:0005219">
    <property type="term" value="F:ryanodine-sensitive calcium-release channel activity"/>
    <property type="evidence" value="ECO:0007669"/>
    <property type="project" value="InterPro"/>
</dbReference>
<feature type="compositionally biased region" description="Basic and acidic residues" evidence="15">
    <location>
        <begin position="4381"/>
        <end position="4416"/>
    </location>
</feature>
<dbReference type="InterPro" id="IPR035910">
    <property type="entry name" value="RyR/IP3R_RIH_dom_sf"/>
</dbReference>
<feature type="transmembrane region" description="Helical" evidence="16">
    <location>
        <begin position="4533"/>
        <end position="4552"/>
    </location>
</feature>
<evidence type="ECO:0000256" key="6">
    <source>
        <dbReference type="ARBA" id="ARBA00022737"/>
    </source>
</evidence>
<dbReference type="InterPro" id="IPR015925">
    <property type="entry name" value="Ryanodine_IP3_receptor"/>
</dbReference>
<dbReference type="InterPro" id="IPR003032">
    <property type="entry name" value="Ryanodine_rcpt"/>
</dbReference>
<dbReference type="Pfam" id="PF00520">
    <property type="entry name" value="Ion_trans"/>
    <property type="match status" value="1"/>
</dbReference>
<dbReference type="InterPro" id="IPR003877">
    <property type="entry name" value="SPRY_dom"/>
</dbReference>
<keyword evidence="3" id="KW-0109">Calcium transport</keyword>
<dbReference type="SMART" id="SM00472">
    <property type="entry name" value="MIR"/>
    <property type="match status" value="4"/>
</dbReference>
<dbReference type="Gene3D" id="1.10.238.10">
    <property type="entry name" value="EF-hand"/>
    <property type="match status" value="1"/>
</dbReference>
<dbReference type="InterPro" id="IPR011992">
    <property type="entry name" value="EF-hand-dom_pair"/>
</dbReference>
<dbReference type="InterPro" id="IPR009460">
    <property type="entry name" value="Ryanrecept_TM4-6"/>
</dbReference>
<accession>A0A8C3VCL1</accession>
<organism evidence="20 21">
    <name type="scientific">Catharus ustulatus</name>
    <name type="common">Russet-backed thrush</name>
    <name type="synonym">Hylocichla ustulatus</name>
    <dbReference type="NCBI Taxonomy" id="91951"/>
    <lineage>
        <taxon>Eukaryota</taxon>
        <taxon>Metazoa</taxon>
        <taxon>Chordata</taxon>
        <taxon>Craniata</taxon>
        <taxon>Vertebrata</taxon>
        <taxon>Euteleostomi</taxon>
        <taxon>Archelosauria</taxon>
        <taxon>Archosauria</taxon>
        <taxon>Dinosauria</taxon>
        <taxon>Saurischia</taxon>
        <taxon>Theropoda</taxon>
        <taxon>Coelurosauria</taxon>
        <taxon>Aves</taxon>
        <taxon>Neognathae</taxon>
        <taxon>Neoaves</taxon>
        <taxon>Telluraves</taxon>
        <taxon>Australaves</taxon>
        <taxon>Passeriformes</taxon>
        <taxon>Turdidae</taxon>
        <taxon>Catharus</taxon>
    </lineage>
</organism>
<evidence type="ECO:0000256" key="9">
    <source>
        <dbReference type="ARBA" id="ARBA00022989"/>
    </source>
</evidence>
<feature type="region of interest" description="Disordered" evidence="15">
    <location>
        <begin position="4293"/>
        <end position="4322"/>
    </location>
</feature>
<dbReference type="Pfam" id="PF00622">
    <property type="entry name" value="SPRY"/>
    <property type="match status" value="3"/>
</dbReference>
<dbReference type="GO" id="GO:0005509">
    <property type="term" value="F:calcium ion binding"/>
    <property type="evidence" value="ECO:0007669"/>
    <property type="project" value="InterPro"/>
</dbReference>
<dbReference type="GO" id="GO:0005790">
    <property type="term" value="C:smooth endoplasmic reticulum"/>
    <property type="evidence" value="ECO:0007669"/>
    <property type="project" value="TreeGrafter"/>
</dbReference>
<dbReference type="Gene3D" id="6.20.350.10">
    <property type="match status" value="1"/>
</dbReference>
<name>A0A8C3VCL1_CATUS</name>
<feature type="region of interest" description="Disordered" evidence="15">
    <location>
        <begin position="1327"/>
        <end position="1352"/>
    </location>
</feature>
<feature type="region of interest" description="Disordered" evidence="15">
    <location>
        <begin position="1832"/>
        <end position="1858"/>
    </location>
</feature>
<keyword evidence="4" id="KW-0107">Calcium channel</keyword>
<keyword evidence="21" id="KW-1185">Reference proteome</keyword>
<keyword evidence="7" id="KW-0106">Calcium</keyword>
<dbReference type="PRINTS" id="PR00795">
    <property type="entry name" value="RYANODINER"/>
</dbReference>
<keyword evidence="12" id="KW-1071">Ligand-gated ion channel</keyword>
<dbReference type="Gene3D" id="1.10.490.160">
    <property type="match status" value="2"/>
</dbReference>
<feature type="region of interest" description="Disordered" evidence="15">
    <location>
        <begin position="4168"/>
        <end position="4188"/>
    </location>
</feature>
<feature type="compositionally biased region" description="Basic and acidic residues" evidence="15">
    <location>
        <begin position="4168"/>
        <end position="4181"/>
    </location>
</feature>
<dbReference type="InterPro" id="IPR014821">
    <property type="entry name" value="Ins145_P3_rcpt"/>
</dbReference>
<dbReference type="InterPro" id="IPR048581">
    <property type="entry name" value="RYDR_Jsol"/>
</dbReference>
<reference evidence="20" key="3">
    <citation type="submission" date="2025-09" db="UniProtKB">
        <authorList>
            <consortium name="Ensembl"/>
        </authorList>
    </citation>
    <scope>IDENTIFICATION</scope>
</reference>
<feature type="transmembrane region" description="Helical" evidence="16">
    <location>
        <begin position="4457"/>
        <end position="4477"/>
    </location>
</feature>
<keyword evidence="2" id="KW-0813">Transport</keyword>
<evidence type="ECO:0000256" key="11">
    <source>
        <dbReference type="ARBA" id="ARBA00023136"/>
    </source>
</evidence>
<evidence type="ECO:0000259" key="17">
    <source>
        <dbReference type="PROSITE" id="PS50188"/>
    </source>
</evidence>
<dbReference type="SUPFAM" id="SSF49899">
    <property type="entry name" value="Concanavalin A-like lectins/glucanases"/>
    <property type="match status" value="3"/>
</dbReference>
<keyword evidence="13" id="KW-0407">Ion channel</keyword>
<gene>
    <name evidence="20" type="primary">RYR2</name>
</gene>
<keyword evidence="5 16" id="KW-0812">Transmembrane</keyword>
<dbReference type="PROSITE" id="PS50222">
    <property type="entry name" value="EF_HAND_2"/>
    <property type="match status" value="1"/>
</dbReference>
<feature type="region of interest" description="Disordered" evidence="15">
    <location>
        <begin position="2324"/>
        <end position="2343"/>
    </location>
</feature>
<dbReference type="Pfam" id="PF08454">
    <property type="entry name" value="RIH_assoc"/>
    <property type="match status" value="1"/>
</dbReference>
<evidence type="ECO:0000259" key="19">
    <source>
        <dbReference type="PROSITE" id="PS50919"/>
    </source>
</evidence>
<keyword evidence="6" id="KW-0677">Repeat</keyword>
<dbReference type="InterPro" id="IPR013333">
    <property type="entry name" value="Ryan_recept"/>
</dbReference>
<dbReference type="InterPro" id="IPR001870">
    <property type="entry name" value="B30.2/SPRY"/>
</dbReference>
<dbReference type="GO" id="GO:0006941">
    <property type="term" value="P:striated muscle contraction"/>
    <property type="evidence" value="ECO:0007669"/>
    <property type="project" value="TreeGrafter"/>
</dbReference>
<evidence type="ECO:0000256" key="2">
    <source>
        <dbReference type="ARBA" id="ARBA00022448"/>
    </source>
</evidence>
<evidence type="ECO:0000256" key="3">
    <source>
        <dbReference type="ARBA" id="ARBA00022568"/>
    </source>
</evidence>
<dbReference type="GO" id="GO:0014808">
    <property type="term" value="P:release of sequestered calcium ion into cytosol by sarcoplasmic reticulum"/>
    <property type="evidence" value="ECO:0007669"/>
    <property type="project" value="TreeGrafter"/>
</dbReference>
<evidence type="ECO:0000256" key="14">
    <source>
        <dbReference type="ARBA" id="ARBA00036634"/>
    </source>
</evidence>
<keyword evidence="10" id="KW-0406">Ion transport</keyword>
<evidence type="ECO:0000313" key="20">
    <source>
        <dbReference type="Ensembl" id="ENSCUSP00005025436.1"/>
    </source>
</evidence>
<feature type="domain" description="EF-hand" evidence="18">
    <location>
        <begin position="3980"/>
        <end position="4015"/>
    </location>
</feature>
<dbReference type="InterPro" id="IPR035764">
    <property type="entry name" value="SPRY2_RyR"/>
</dbReference>
<feature type="domain" description="MIR" evidence="19">
    <location>
        <begin position="196"/>
        <end position="251"/>
    </location>
</feature>
<dbReference type="InterPro" id="IPR013320">
    <property type="entry name" value="ConA-like_dom_sf"/>
</dbReference>
<feature type="domain" description="B30.2/SPRY" evidence="17">
    <location>
        <begin position="1328"/>
        <end position="1533"/>
    </location>
</feature>
<keyword evidence="11 16" id="KW-0472">Membrane</keyword>
<dbReference type="Gene3D" id="1.10.287.70">
    <property type="match status" value="1"/>
</dbReference>
<dbReference type="InterPro" id="IPR035761">
    <property type="entry name" value="SPRY1_RyR"/>
</dbReference>
<feature type="domain" description="MIR" evidence="19">
    <location>
        <begin position="257"/>
        <end position="314"/>
    </location>
</feature>
<dbReference type="SUPFAM" id="SSF82109">
    <property type="entry name" value="MIR domain"/>
    <property type="match status" value="2"/>
</dbReference>
<dbReference type="Pfam" id="PF13499">
    <property type="entry name" value="EF-hand_7"/>
    <property type="match status" value="1"/>
</dbReference>
<evidence type="ECO:0000256" key="12">
    <source>
        <dbReference type="ARBA" id="ARBA00023286"/>
    </source>
</evidence>
<dbReference type="Pfam" id="PF08709">
    <property type="entry name" value="Ins145_P3_rec"/>
    <property type="match status" value="1"/>
</dbReference>
<feature type="compositionally biased region" description="Basic and acidic residues" evidence="15">
    <location>
        <begin position="1834"/>
        <end position="1858"/>
    </location>
</feature>
<comment type="subcellular location">
    <subcellularLocation>
        <location evidence="1">Sarcoplasmic reticulum membrane</location>
        <topology evidence="1">Multi-pass membrane protein</topology>
    </subcellularLocation>
</comment>
<dbReference type="PANTHER" id="PTHR46399">
    <property type="entry name" value="B30.2/SPRY DOMAIN-CONTAINING PROTEIN"/>
    <property type="match status" value="1"/>
</dbReference>
<dbReference type="Gene3D" id="2.80.10.50">
    <property type="match status" value="2"/>
</dbReference>
<dbReference type="InterPro" id="IPR016093">
    <property type="entry name" value="MIR_motif"/>
</dbReference>
<dbReference type="Pfam" id="PF21119">
    <property type="entry name" value="RYDR_Jsol"/>
    <property type="match status" value="1"/>
</dbReference>
<proteinExistence type="predicted"/>
<dbReference type="Pfam" id="PF02026">
    <property type="entry name" value="RyR"/>
    <property type="match status" value="4"/>
</dbReference>
<evidence type="ECO:0000259" key="18">
    <source>
        <dbReference type="PROSITE" id="PS50222"/>
    </source>
</evidence>
<sequence length="4926" mass="560737">MHLVLQCTATVHKEQQKLCLAAEGFGNRLCFLESTSNSKNVPPDLSICTFVLEQSLSVRALQEMLANTEEKAEGSAQGGGHRTLLYGHAILLRHSYSGMYLCCLSTSRSSMDKLAFDVGLQEDTTGEACWWTIHPASKQRSEGEKVRVGDDLILVSVSSERYLHLSYGNGSLHVDAAFQQTLWSVAPISSGSEVAQGYLIGGDVLRLLHGHMDECLTVPSGEHGEEQRRTVHYEGGAVSIHARSLWRLETLRVAWSGSHIRWGQPFRLRHITTGKYLSLLDDRSLLLTDKEKADVKSTAFCFRSSKEKLDIGTRKEVDGMGAPEIKYGDSICFIQHVDTGLWLTYQSADAKSVRMGSLQRKAIMHHEGHMDDGLTLSRSQNEESRTARVIRSTVFLFNRFIRGLDSLSKKVKSSTIDLPIESVSLSLQDLIGYFHPPDEHLEHENKQNRLRALKNRQNLFQEEGMINLVLECIDRLNVYSSAAHFADVAGKEAGEAWKSILNSLYELLAALIRGNRKNCAQFSGSLDWLISRLERLEASSGILEVLHCVLVESPEALNIIKEGHIKSIICLLDKHGRNHKVLDVLCSLCVCHGVAVRSNQHLICDNLLPGRDLLLQTRLVNHVSSMRPNIFLGISEGSAQYRKWYYELMVDHLEPFVTAESTHLRVGWASTEGYSPYPGGGAEWGGNGVGDDLYSYGFDGLHLWSGCVARTVNSPNQHLLRTDDVISCCLDLSAPSISFRINGQPVQGMFENFNIDGLFFPVVSFSAGIKVRFLLGGRHGEFKFLPPPGYAPCFEAVLPKEKLKVEHSREYKQDRSYTRDLLGPTVSLSQAAFTPVPVDTSQIVLPPHLERIREKLAENIHELWVMNKIELGWQYGPVRDDNKRQHPCLVEFSKLPEQERNYNLQMSLETLKTLLALGCHVGIADERAEEKVKKMKLPKNYQLLSGYKPAPMDLSFIKLTPSQEAMVDKLAENAHNVWARDRIRQGWTYGIQQDVKNRRNPRLVPYALLDDRTKKSNKDSLREAVRTLLGYGYNLEAPDQDHATRLDMCSGIMEKFRIFRTEKTYAVKAGKWYFEFEAVTAGDMRVGWTRPGCLPDQELGSDEEAFVFDGFKAQRWHQGNEHFGRSWLAGDVVGCMVDMNEHTMMFTLNGEILLDDSGSELAFKDFEVADGFLPVCSLGPSQVGRMNFGKDVSTLKYFTICGLQEGYEPFAVNTNRDITIWLSKRLPQFLPVPQNHEHIEVMRIDGTIDSCPCLKVTQKSFGSQNSKTDVMFFRLSMPIECAEVFSRSAAGGLPGSGLFGPKNDLEDYDADSDFEVLMKTAHGHLVPDRTEREKDATKPELNNHKDYVQEKPSRLKQRFMLRRTKPDYSTSHSARLTEDVLADDRDDYDYLMQTSTYYYSVRIFPGQEPANVWVGWITSDFHQYDTSFELDRVRTVTVTLGDEKGKVHESIKRSNCYMVCAGESLSPGQGRNNNGLEIGCLVDAASGLLTFTANGKELGTYYQVEPSTKLFPAVFAQATSPNVFQFELGRIKNVMPLSAGLFKSEHKNPVSQCPPRLHVQFLTHVLWSRVPNHFLKVDVSRISERQGWMIQCLNPLQFMALHIPEENRTIDILELTEQEELLKFHYHTLRLYSAVCALGNNRVAHALCSHVDESQLLYAIENKYMPGLLRAGYYDLLIDIHLNTYATARLMMNNEFIVPMTDETKSITLFPDENKKHGLPGIGLSTSLRPRMQFSSPSFVSISSECFQFSPEFPLEILKAKTIEMLTEAVQEGSLHVRDPVGGSTEFLFVPLIKLFYTLLIMGIFHNEDLKHILQLIEPRVFKEAMSQEDEVDFSEKEFNSDEFKSEEGEEETRGEQMPKEGLLQMKLPEPVKLQMCHLLQYLCDCQVRHRIEAIVAFSDDFVAKLQENQRFRYNEVMQALNMSAALTARKTKEFRSPPQEQINMLLNFKDDKNDCPCPEEIRDQLLDFHEDLMTHCGIELDEDGTLDGNSDSTIRGRLLYLMEKVTYLKKKQAEKTVDDDDKTSSTLQQLISDTMVRWAQESVIEDPELVRAMFVLLHRQYDGIGGLVRALPKTYTINSVSVEDTINLLASLGQIRSLLSVRMGKEEEKLMIRGLGDIMNNKVFYQHPNLMRALGMHETVMEVMVNVLGGGESKEITFPKMVANCCRFLCYFCRISRQNQKAMFDHLSYLLENSSVGLASPSMRGSTPLDVAAASVMDNNELALALREPDLEKVVRYLAGCGLQSCPLLICKGYPDIGWNPVEGERYLDFLRFAVFCNGESVEENANVVVRLLIRRPECFGPALRGEGGNGLLAAMEEAIQISEDRTRDGPSPSNGSSKTLEIEEQEDDTIHMGNAIMTFYAALIDLLGRCAPEMHLIHAGKGEAIRIRSILRSLIPLEDLVGVISIAFHMPTIAKDGTVVEPDMSAGFCPDHKAAMVLFLDRVYGIEDQDFLLHLLEVGFLPDLRAAASLDTAALSATDMALALNRYLCTAVLPLLTRCAPLFAGTEHHASLIDSLLHTVYRLSKGCSLTKAQRDSIEECLLSICGQLRPSMMQHLLRRLVFDVPLLNEHAKMPLKLLTNHYERCWKYYCLPSGWGNFGAASEEELHLSRKLFWGIFDALSQKKYEQELFKLALPCLSAVAGALPPDYMESNYVNMMEKQSSMDSDGNFNPQPVDTSNITIPEKLEYFINKYAEHAHDKWSMEKFANGWTYGETFSESAKVQPLMKQYKLLSEKEKEIYRWPIKESLKTMLAWGWRIERTREGDSMALYNRTRRISQTSQISVDTAHGYTPRAIDMSNVTLSRDLHAMAEMMAENYHNIWAKKKKLELEAKGGGNHPLLVPYDTLTAKEKAKDREKAQDILKFLQINGYVVSRGLKDLELDTPSIEKRFAYSFLQQLIRYVDEAHQYILEFDGGSRGKGEQFPYEQEIKFFAKVVLPLIDQYFKNHRLYFLSSASRPLSSGGHASNKEKEMVTSLFCKLGVLVRHRISLFGNDATSIVNCLHILGQTLDARTVMKTGLESVRMALRAFLDNAAEDLEKTMENLKQGQFTHSRNQPKGVTQIINYTTVALLPVLSSLFEHIGQHQFGEDLILEDVQVSCYRILASLYALGTSKSIYVERQRSALGECLAAFSGAFPVAFLETHLNKHNIYSIYNTKNARDRAVLNLPTSVEEVCPNIPSLVKLMEEIVELAESGIRYTQMPHIMEVILPMLCSYMSHWWEHGPENNPDRAEMCCTALTSEHMNTLLGNILKIIYNNLGIDEGAWMKRLAVFSQPIISKAKPQLLKTHFLPLMDKLKKKAAVVVSDEEHLRAEGRGDMSEAELLILDEFTTLARDLYAFYPLLIRFVDYNRAKWLKEPNPEAEELFRMVAEVFIYWSKSHNFKREEQNFVVQNEINNMSFLISDTKSKMSKAAVSDQERKKMKRKGDRYSMQTSLIVAALKRLLPIGLNICAPGDQELIALAKNRFSMKDTEDEVRDVIRSNLHLQGKLEDPAIRWQMALYKDLPNRTEDSSDPEKTVERVLDIANVLFHLEQKSACVGRGYFFWESIEGFVEHPQRSKKAVWHKLLSKQRKRAVVACFRMAPLYNLPRHRAVNLFLQGYDKSWIETEEHYFEDKLIEDLAKPGEEPPEEDESLKRVDPLHQLILLFSRTSLQSSCHDEEDDDGEEEVKSFEEKEMEKQKLLYQQARLHDRGAAEMVLQTISASKGEMGPMVAATLKLGIAILNGGNSTVQQKMLDYLKDKKDVGFFQSLAGLMQSCSVLDLNAFERQNKAEGLGMVTEEGSGEKVMQDDEFTCDLFRFLQLLCEGHNSDFQNYLRTQTGNNTTVNIIISTVDYLLRVQESISDFYWYYSGKDVIDEQGQRNFSKAIQVAKQVFNTLTEYIQGPCTGNQQSLAHSRLWDAVVGFLHVFAHMQMKLSQDSSQIELLKELMDLQKDMVVMLLSMLEGNVVNGTIGKQMVDMLVESSNNVEMILKFFDMFLKLKDLTSSDAFKEYDPDGKGIISKRDFHRAMESHKHYTQSETEFLLSCAETDENETLDYEEFVKRFHEPAKDIGFNVAVLLTNLSEHMPHDTRLQTFLELSESVLNYFQPFLGRIEIMGSAKRIERVYFEISESSRTQWEKPQVKESKRQFIFDVVNEGGEKEKMELFVNFCEDTIFEMQLAAQISESDLNERSANKEENEKDNPEEEDPRMGFFSLVTMKSALVALKYNLMTLMKMLSMKSLKKQMKKVKKMTMKDMVMALFSSYWSILVGLLHFACSVVRGFFRIICSLLLGGSLVEGAKKIKVAELLANMPDPTQDEVRGEEEEGERKPTEAALPAEDLTDLQTLTEESDLLSDIFGLDLKREGGQYKLIPHNPNAGLSDLLSTPSLAPMPEVQEKIQKVKEDEKEEKEETKSEPEKAEGEDGEKEEKTKEDKGKQKLRQLHTHRYGEPEVQESVFWKNIIAYQQKLLNYFARNFYNMRMLALFVAFAINFILLFYKVSTSAVTEEKELPVVSDGESTKLNILESDDDDERVIAVHYVLEESSGYMEPTLRILAILHTVISFFCIIGYYCLKVPLVIFKREKEVARKLEFDGLYITEQPSEDDIKGQWDRLVINTQSFPNNYWDKFVKRKVMDKYGEFYGRDRISELLGMDKAALDFSDAREKKKPKKDSSFSAVLNSIDVKYQMWKLGVVFTDNSFLYLAWYMTMSVLGHYNNFFFAAHLLDIAMGFKTLRTILSSVTHNGKQLVLTVGLLAVVVYLYTVVAFNFFRKFYNKSEDGDMPDMKCDDMLTCYMFHMYVGVRAGGGIGDEIEDPAGDEYEIYRIIFDITFFFFVIVILLAIIQGLIIDAFGELRDQQEQVKEDMETKCFICGIGNDYFDTVPHGFETHTLQEHNLANYLFFLMYLINKDETEHTGQESYVWKMYQERCWEFFPAGDCFRKQYEDQLN</sequence>
<evidence type="ECO:0000256" key="1">
    <source>
        <dbReference type="ARBA" id="ARBA00004326"/>
    </source>
</evidence>
<dbReference type="CDD" id="cd12879">
    <property type="entry name" value="SPRY3_RyR"/>
    <property type="match status" value="1"/>
</dbReference>
<dbReference type="GO" id="GO:0042383">
    <property type="term" value="C:sarcolemma"/>
    <property type="evidence" value="ECO:0007669"/>
    <property type="project" value="TreeGrafter"/>
</dbReference>
<dbReference type="PROSITE" id="PS50188">
    <property type="entry name" value="B302_SPRY"/>
    <property type="match status" value="3"/>
</dbReference>
<dbReference type="CDD" id="cd00051">
    <property type="entry name" value="EFh"/>
    <property type="match status" value="1"/>
</dbReference>
<evidence type="ECO:0000256" key="15">
    <source>
        <dbReference type="SAM" id="MobiDB-lite"/>
    </source>
</evidence>
<dbReference type="SMART" id="SM00449">
    <property type="entry name" value="SPRY"/>
    <property type="match status" value="3"/>
</dbReference>
<dbReference type="Pfam" id="PF06459">
    <property type="entry name" value="RR_TM4-6"/>
    <property type="match status" value="1"/>
</dbReference>
<protein>
    <submittedName>
        <fullName evidence="20">Ryanodine receptor 2</fullName>
    </submittedName>
</protein>
<feature type="transmembrane region" description="Helical" evidence="16">
    <location>
        <begin position="4669"/>
        <end position="4690"/>
    </location>
</feature>
<dbReference type="SUPFAM" id="SSF100909">
    <property type="entry name" value="IP3 receptor type 1 binding core, domain 2"/>
    <property type="match status" value="2"/>
</dbReference>
<evidence type="ECO:0000256" key="10">
    <source>
        <dbReference type="ARBA" id="ARBA00023065"/>
    </source>
</evidence>
<feature type="domain" description="B30.2/SPRY" evidence="17">
    <location>
        <begin position="582"/>
        <end position="780"/>
    </location>
</feature>
<reference evidence="20" key="2">
    <citation type="submission" date="2025-08" db="UniProtKB">
        <authorList>
            <consortium name="Ensembl"/>
        </authorList>
    </citation>
    <scope>IDENTIFICATION</scope>
</reference>
<feature type="transmembrane region" description="Helical" evidence="16">
    <location>
        <begin position="4727"/>
        <end position="4748"/>
    </location>
</feature>
<evidence type="ECO:0000256" key="5">
    <source>
        <dbReference type="ARBA" id="ARBA00022692"/>
    </source>
</evidence>
<evidence type="ECO:0000256" key="13">
    <source>
        <dbReference type="ARBA" id="ARBA00023303"/>
    </source>
</evidence>
<evidence type="ECO:0000256" key="16">
    <source>
        <dbReference type="SAM" id="Phobius"/>
    </source>
</evidence>
<dbReference type="GO" id="GO:0033017">
    <property type="term" value="C:sarcoplasmic reticulum membrane"/>
    <property type="evidence" value="ECO:0007669"/>
    <property type="project" value="UniProtKB-SubCell"/>
</dbReference>
<dbReference type="GO" id="GO:0006874">
    <property type="term" value="P:intracellular calcium ion homeostasis"/>
    <property type="evidence" value="ECO:0007669"/>
    <property type="project" value="InterPro"/>
</dbReference>
<dbReference type="CDD" id="cd12878">
    <property type="entry name" value="SPRY2_RyR"/>
    <property type="match status" value="1"/>
</dbReference>
<dbReference type="InterPro" id="IPR013662">
    <property type="entry name" value="RIH_assoc-dom"/>
</dbReference>
<evidence type="ECO:0000256" key="8">
    <source>
        <dbReference type="ARBA" id="ARBA00022951"/>
    </source>
</evidence>
<dbReference type="InterPro" id="IPR035762">
    <property type="entry name" value="SPRY3_RyR"/>
</dbReference>
<dbReference type="GO" id="GO:0034704">
    <property type="term" value="C:calcium channel complex"/>
    <property type="evidence" value="ECO:0007669"/>
    <property type="project" value="TreeGrafter"/>
</dbReference>